<feature type="signal peptide" evidence="1">
    <location>
        <begin position="1"/>
        <end position="27"/>
    </location>
</feature>
<keyword evidence="1" id="KW-0732">Signal</keyword>
<dbReference type="InterPro" id="IPR000772">
    <property type="entry name" value="Ricin_B_lectin"/>
</dbReference>
<dbReference type="PROSITE" id="PS50231">
    <property type="entry name" value="RICIN_B_LECTIN"/>
    <property type="match status" value="1"/>
</dbReference>
<dbReference type="SUPFAM" id="SSF50370">
    <property type="entry name" value="Ricin B-like lectins"/>
    <property type="match status" value="2"/>
</dbReference>
<dbReference type="SMART" id="SM00458">
    <property type="entry name" value="RICIN"/>
    <property type="match status" value="2"/>
</dbReference>
<dbReference type="Gene3D" id="2.80.10.50">
    <property type="match status" value="2"/>
</dbReference>
<dbReference type="AlphaFoldDB" id="A0A9X4XGT9"/>
<proteinExistence type="predicted"/>
<reference evidence="3 4" key="1">
    <citation type="journal article" date="2019" name="Nat. Med.">
        <title>A library of human gut bacterial isolates paired with longitudinal multiomics data enables mechanistic microbiome research.</title>
        <authorList>
            <person name="Poyet M."/>
            <person name="Groussin M."/>
            <person name="Gibbons S.M."/>
            <person name="Avila-Pacheco J."/>
            <person name="Jiang X."/>
            <person name="Kearney S.M."/>
            <person name="Perrotta A.R."/>
            <person name="Berdy B."/>
            <person name="Zhao S."/>
            <person name="Lieberman T.D."/>
            <person name="Swanson P.K."/>
            <person name="Smith M."/>
            <person name="Roesemann S."/>
            <person name="Alexander J.E."/>
            <person name="Rich S.A."/>
            <person name="Livny J."/>
            <person name="Vlamakis H."/>
            <person name="Clish C."/>
            <person name="Bullock K."/>
            <person name="Deik A."/>
            <person name="Scott J."/>
            <person name="Pierce K.A."/>
            <person name="Xavier R.J."/>
            <person name="Alm E.J."/>
        </authorList>
    </citation>
    <scope>NUCLEOTIDE SEQUENCE [LARGE SCALE GENOMIC DNA]</scope>
    <source>
        <strain evidence="3 4">BIOML-A198</strain>
    </source>
</reference>
<name>A0A9X4XGT9_9FIRM</name>
<sequence>MRKIMKYYSGIVLCLMLILLLTPKTSAKVVASSDSITNNSIKLLAYQYPWDFKQKWVEFKFVDQGDGTAKLKCYSNGEFISPYDIESSLALYDSLYFTLTNIYGFSGTKSMYRGTAMQIVSYYLESLTFTYDVDTLQIIRKENISPDFSREGESMFTYHGEIHSNLQNKDFNMSFWESVLTEQWRFRVRRDGLYAEYINQDRIPDGDYIIETSEYENRVLSQLPGNNIGVSDYVDNVESQIFTLQYDDLNKAYRIKLKNSNNVLHWNKNSGNDVIAGTDVSGTDTVAGERLWYLHDTGNGTYRISSARNPSKFLNLDANYTNISVANERNNIKQQFKFVKVGEKKSLSDGHWRIVSKLDNNKTLNVDIGGRDPWNVTIWDNANVSQQQWEFEYDYSKGAYRIKDKYYNLYLSWDPSGLSTSVRSMGGYHTGAYWVLEYVGDGYYIFKNYHNQNMVLDLTNSNTKNGSNIIVNQKSNSNNQKFRIFR</sequence>
<dbReference type="RefSeq" id="WP_155223124.1">
    <property type="nucleotide sequence ID" value="NZ_JAMQUY010000051.1"/>
</dbReference>
<feature type="domain" description="Ricin B lectin" evidence="2">
    <location>
        <begin position="206"/>
        <end position="339"/>
    </location>
</feature>
<evidence type="ECO:0000313" key="4">
    <source>
        <dbReference type="Proteomes" id="UP000487649"/>
    </source>
</evidence>
<dbReference type="CDD" id="cd23445">
    <property type="entry name" value="beta-trefoil_Ricin_HA17-like"/>
    <property type="match status" value="2"/>
</dbReference>
<dbReference type="Proteomes" id="UP000487649">
    <property type="component" value="Unassembled WGS sequence"/>
</dbReference>
<evidence type="ECO:0000259" key="2">
    <source>
        <dbReference type="SMART" id="SM00458"/>
    </source>
</evidence>
<feature type="domain" description="Ricin B lectin" evidence="2">
    <location>
        <begin position="352"/>
        <end position="485"/>
    </location>
</feature>
<evidence type="ECO:0000313" key="3">
    <source>
        <dbReference type="EMBL" id="MTK22713.1"/>
    </source>
</evidence>
<gene>
    <name evidence="3" type="ORF">GMA92_15045</name>
</gene>
<accession>A0A9X4XGT9</accession>
<dbReference type="Pfam" id="PF14200">
    <property type="entry name" value="RicinB_lectin_2"/>
    <property type="match status" value="1"/>
</dbReference>
<dbReference type="EMBL" id="WMQE01000051">
    <property type="protein sequence ID" value="MTK22713.1"/>
    <property type="molecule type" value="Genomic_DNA"/>
</dbReference>
<organism evidence="3 4">
    <name type="scientific">Turicibacter sanguinis</name>
    <dbReference type="NCBI Taxonomy" id="154288"/>
    <lineage>
        <taxon>Bacteria</taxon>
        <taxon>Bacillati</taxon>
        <taxon>Bacillota</taxon>
        <taxon>Erysipelotrichia</taxon>
        <taxon>Erysipelotrichales</taxon>
        <taxon>Turicibacteraceae</taxon>
        <taxon>Turicibacter</taxon>
    </lineage>
</organism>
<feature type="chain" id="PRO_5040993826" description="Ricin B lectin domain-containing protein" evidence="1">
    <location>
        <begin position="28"/>
        <end position="486"/>
    </location>
</feature>
<protein>
    <recommendedName>
        <fullName evidence="2">Ricin B lectin domain-containing protein</fullName>
    </recommendedName>
</protein>
<evidence type="ECO:0000256" key="1">
    <source>
        <dbReference type="SAM" id="SignalP"/>
    </source>
</evidence>
<dbReference type="InterPro" id="IPR035992">
    <property type="entry name" value="Ricin_B-like_lectins"/>
</dbReference>
<comment type="caution">
    <text evidence="3">The sequence shown here is derived from an EMBL/GenBank/DDBJ whole genome shotgun (WGS) entry which is preliminary data.</text>
</comment>